<dbReference type="Proteomes" id="UP001314170">
    <property type="component" value="Unassembled WGS sequence"/>
</dbReference>
<evidence type="ECO:0000256" key="1">
    <source>
        <dbReference type="SAM" id="MobiDB-lite"/>
    </source>
</evidence>
<organism evidence="2 3">
    <name type="scientific">Dovyalis caffra</name>
    <dbReference type="NCBI Taxonomy" id="77055"/>
    <lineage>
        <taxon>Eukaryota</taxon>
        <taxon>Viridiplantae</taxon>
        <taxon>Streptophyta</taxon>
        <taxon>Embryophyta</taxon>
        <taxon>Tracheophyta</taxon>
        <taxon>Spermatophyta</taxon>
        <taxon>Magnoliopsida</taxon>
        <taxon>eudicotyledons</taxon>
        <taxon>Gunneridae</taxon>
        <taxon>Pentapetalae</taxon>
        <taxon>rosids</taxon>
        <taxon>fabids</taxon>
        <taxon>Malpighiales</taxon>
        <taxon>Salicaceae</taxon>
        <taxon>Flacourtieae</taxon>
        <taxon>Dovyalis</taxon>
    </lineage>
</organism>
<gene>
    <name evidence="2" type="ORF">DCAF_LOCUS20180</name>
</gene>
<proteinExistence type="predicted"/>
<name>A0AAV1SAU8_9ROSI</name>
<dbReference type="EMBL" id="CAWUPB010001173">
    <property type="protein sequence ID" value="CAK7347493.1"/>
    <property type="molecule type" value="Genomic_DNA"/>
</dbReference>
<dbReference type="AlphaFoldDB" id="A0AAV1SAU8"/>
<feature type="compositionally biased region" description="Basic and acidic residues" evidence="1">
    <location>
        <begin position="134"/>
        <end position="143"/>
    </location>
</feature>
<evidence type="ECO:0000313" key="3">
    <source>
        <dbReference type="Proteomes" id="UP001314170"/>
    </source>
</evidence>
<evidence type="ECO:0000313" key="2">
    <source>
        <dbReference type="EMBL" id="CAK7347493.1"/>
    </source>
</evidence>
<accession>A0AAV1SAU8</accession>
<reference evidence="2 3" key="1">
    <citation type="submission" date="2024-01" db="EMBL/GenBank/DDBJ databases">
        <authorList>
            <person name="Waweru B."/>
        </authorList>
    </citation>
    <scope>NUCLEOTIDE SEQUENCE [LARGE SCALE GENOMIC DNA]</scope>
</reference>
<feature type="region of interest" description="Disordered" evidence="1">
    <location>
        <begin position="88"/>
        <end position="153"/>
    </location>
</feature>
<protein>
    <submittedName>
        <fullName evidence="2">Uncharacterized protein</fullName>
    </submittedName>
</protein>
<keyword evidence="3" id="KW-1185">Reference proteome</keyword>
<comment type="caution">
    <text evidence="2">The sequence shown here is derived from an EMBL/GenBank/DDBJ whole genome shotgun (WGS) entry which is preliminary data.</text>
</comment>
<sequence>MNKVERPEELAGVISFSLSMRRTRVKLARAGRLRAQSAALENNLSHAAFICKKQKNIIKSGMPKKKEIGKFSSQRNLTTISARQGTVWSDDPHEFLSPAGWRTSRAESSSRKQSNAGPRICEKLIPAKGATDTKATKKTDTSQKSRGFGADRFIKDIPSHEVNTFGSYSSK</sequence>